<evidence type="ECO:0000256" key="3">
    <source>
        <dbReference type="ARBA" id="ARBA00012438"/>
    </source>
</evidence>
<evidence type="ECO:0000256" key="8">
    <source>
        <dbReference type="ARBA" id="ARBA00022777"/>
    </source>
</evidence>
<evidence type="ECO:0000256" key="9">
    <source>
        <dbReference type="ARBA" id="ARBA00022840"/>
    </source>
</evidence>
<dbReference type="GO" id="GO:0000155">
    <property type="term" value="F:phosphorelay sensor kinase activity"/>
    <property type="evidence" value="ECO:0007669"/>
    <property type="project" value="InterPro"/>
</dbReference>
<sequence length="558" mass="60808">MVLLVDDQALVGESLRRALAIEDDIDFHFCADAASALDQARKIRPTVILQDLVMPGVSGLDLVRLYRADSTLRQVPVIVLSVREEPETKRDAFAAGANDYLVKLPDRVELLARVRYHSSAYLAQLDRDEAMHALRESQRELLDSNTALISLNQKLEVATRAKSEFLAMMSHEIRTPLNGVLGFSDLLAETTLDEEQKGFVETIRSSGRSLLTVINDVLDFSKIEAGKLTIENVGFNIGQCIREASELFVPKARDNGTTLTWDVAPTLPTTAVGDSMRLRQVISNLVSNAVKFTRSGNIQIIASLGDPREITKATDRFFTGPGDAAFFLRVSVSDSGIGIPSEKIPLLFKSFDQLDPSTARKFGGSGLGLTICRRLCQLMGGDIWVNPERASGSEFVFMVKLAAGGELPQRSGGKVTVSCTPGVDEILAGSRVLVAEDNKVNAALIATLLRKFGIDARCVSNGVMAYEAVTETDVDLVFMDIQMPELDGLEATARIRESERENKRKPCYIIALTAEALQGDAEKCIRAGMNDYLAKPIRTTDLAAALAKYCSARSPMAS</sequence>
<dbReference type="GO" id="GO:0016020">
    <property type="term" value="C:membrane"/>
    <property type="evidence" value="ECO:0007669"/>
    <property type="project" value="UniProtKB-SubCell"/>
</dbReference>
<dbReference type="Gene3D" id="3.30.565.10">
    <property type="entry name" value="Histidine kinase-like ATPase, C-terminal domain"/>
    <property type="match status" value="1"/>
</dbReference>
<keyword evidence="17" id="KW-1185">Reference proteome</keyword>
<dbReference type="InterPro" id="IPR004358">
    <property type="entry name" value="Sig_transdc_His_kin-like_C"/>
</dbReference>
<gene>
    <name evidence="16" type="ORF">TSACC_3113</name>
</gene>
<dbReference type="InterPro" id="IPR036890">
    <property type="entry name" value="HATPase_C_sf"/>
</dbReference>
<keyword evidence="6" id="KW-0812">Transmembrane</keyword>
<dbReference type="PANTHER" id="PTHR45339:SF1">
    <property type="entry name" value="HYBRID SIGNAL TRANSDUCTION HISTIDINE KINASE J"/>
    <property type="match status" value="1"/>
</dbReference>
<evidence type="ECO:0000259" key="15">
    <source>
        <dbReference type="PROSITE" id="PS50110"/>
    </source>
</evidence>
<comment type="catalytic activity">
    <reaction evidence="1">
        <text>ATP + protein L-histidine = ADP + protein N-phospho-L-histidine.</text>
        <dbReference type="EC" id="2.7.13.3"/>
    </reaction>
</comment>
<dbReference type="CDD" id="cd00082">
    <property type="entry name" value="HisKA"/>
    <property type="match status" value="1"/>
</dbReference>
<dbReference type="SMART" id="SM00387">
    <property type="entry name" value="HATPase_c"/>
    <property type="match status" value="1"/>
</dbReference>
<proteinExistence type="predicted"/>
<organism evidence="16 17">
    <name type="scientific">Terrimicrobium sacchariphilum</name>
    <dbReference type="NCBI Taxonomy" id="690879"/>
    <lineage>
        <taxon>Bacteria</taxon>
        <taxon>Pseudomonadati</taxon>
        <taxon>Verrucomicrobiota</taxon>
        <taxon>Terrimicrobiia</taxon>
        <taxon>Terrimicrobiales</taxon>
        <taxon>Terrimicrobiaceae</taxon>
        <taxon>Terrimicrobium</taxon>
    </lineage>
</organism>
<dbReference type="Pfam" id="PF00072">
    <property type="entry name" value="Response_reg"/>
    <property type="match status" value="2"/>
</dbReference>
<evidence type="ECO:0000313" key="17">
    <source>
        <dbReference type="Proteomes" id="UP000076023"/>
    </source>
</evidence>
<dbReference type="InterPro" id="IPR003594">
    <property type="entry name" value="HATPase_dom"/>
</dbReference>
<feature type="domain" description="Response regulatory" evidence="15">
    <location>
        <begin position="431"/>
        <end position="550"/>
    </location>
</feature>
<dbReference type="STRING" id="690879.TSACC_3113"/>
<keyword evidence="12" id="KW-0472">Membrane</keyword>
<evidence type="ECO:0000256" key="2">
    <source>
        <dbReference type="ARBA" id="ARBA00004370"/>
    </source>
</evidence>
<dbReference type="Pfam" id="PF00512">
    <property type="entry name" value="HisKA"/>
    <property type="match status" value="1"/>
</dbReference>
<feature type="modified residue" description="4-aspartylphosphate" evidence="13">
    <location>
        <position position="480"/>
    </location>
</feature>
<accession>A0A146GD06</accession>
<dbReference type="PRINTS" id="PR00344">
    <property type="entry name" value="BCTRLSENSOR"/>
</dbReference>
<dbReference type="Gene3D" id="1.10.287.130">
    <property type="match status" value="1"/>
</dbReference>
<evidence type="ECO:0000256" key="5">
    <source>
        <dbReference type="ARBA" id="ARBA00022679"/>
    </source>
</evidence>
<dbReference type="Proteomes" id="UP000076023">
    <property type="component" value="Unassembled WGS sequence"/>
</dbReference>
<evidence type="ECO:0000256" key="1">
    <source>
        <dbReference type="ARBA" id="ARBA00000085"/>
    </source>
</evidence>
<dbReference type="SMART" id="SM00388">
    <property type="entry name" value="HisKA"/>
    <property type="match status" value="1"/>
</dbReference>
<dbReference type="PANTHER" id="PTHR45339">
    <property type="entry name" value="HYBRID SIGNAL TRANSDUCTION HISTIDINE KINASE J"/>
    <property type="match status" value="1"/>
</dbReference>
<keyword evidence="10" id="KW-1133">Transmembrane helix</keyword>
<feature type="modified residue" description="4-aspartylphosphate" evidence="13">
    <location>
        <position position="51"/>
    </location>
</feature>
<dbReference type="FunFam" id="1.10.287.130:FF:000004">
    <property type="entry name" value="Ethylene receptor 1"/>
    <property type="match status" value="1"/>
</dbReference>
<dbReference type="Pfam" id="PF02518">
    <property type="entry name" value="HATPase_c"/>
    <property type="match status" value="1"/>
</dbReference>
<evidence type="ECO:0000256" key="13">
    <source>
        <dbReference type="PROSITE-ProRule" id="PRU00169"/>
    </source>
</evidence>
<keyword evidence="11" id="KW-0902">Two-component regulatory system</keyword>
<protein>
    <recommendedName>
        <fullName evidence="3">histidine kinase</fullName>
        <ecNumber evidence="3">2.7.13.3</ecNumber>
    </recommendedName>
</protein>
<dbReference type="SUPFAM" id="SSF55874">
    <property type="entry name" value="ATPase domain of HSP90 chaperone/DNA topoisomerase II/histidine kinase"/>
    <property type="match status" value="1"/>
</dbReference>
<dbReference type="PROSITE" id="PS50110">
    <property type="entry name" value="RESPONSE_REGULATORY"/>
    <property type="match status" value="2"/>
</dbReference>
<keyword evidence="9" id="KW-0067">ATP-binding</keyword>
<feature type="domain" description="Histidine kinase" evidence="14">
    <location>
        <begin position="168"/>
        <end position="403"/>
    </location>
</feature>
<name>A0A146GD06_TERSA</name>
<evidence type="ECO:0000259" key="14">
    <source>
        <dbReference type="PROSITE" id="PS50109"/>
    </source>
</evidence>
<dbReference type="InterPro" id="IPR001789">
    <property type="entry name" value="Sig_transdc_resp-reg_receiver"/>
</dbReference>
<dbReference type="Gene3D" id="3.40.50.2300">
    <property type="match status" value="2"/>
</dbReference>
<dbReference type="InterPro" id="IPR005467">
    <property type="entry name" value="His_kinase_dom"/>
</dbReference>
<dbReference type="EMBL" id="BDCO01000003">
    <property type="protein sequence ID" value="GAT35053.1"/>
    <property type="molecule type" value="Genomic_DNA"/>
</dbReference>
<dbReference type="AlphaFoldDB" id="A0A146GD06"/>
<reference evidence="17" key="1">
    <citation type="journal article" date="2017" name="Genome Announc.">
        <title>Draft Genome Sequence of Terrimicrobium sacchariphilum NM-5T, a Facultative Anaerobic Soil Bacterium of the Class Spartobacteria.</title>
        <authorList>
            <person name="Qiu Y.L."/>
            <person name="Tourlousse D.M."/>
            <person name="Matsuura N."/>
            <person name="Ohashi A."/>
            <person name="Sekiguchi Y."/>
        </authorList>
    </citation>
    <scope>NUCLEOTIDE SEQUENCE [LARGE SCALE GENOMIC DNA]</scope>
    <source>
        <strain evidence="17">NM-5</strain>
    </source>
</reference>
<dbReference type="InterPro" id="IPR011006">
    <property type="entry name" value="CheY-like_superfamily"/>
</dbReference>
<keyword evidence="8 16" id="KW-0418">Kinase</keyword>
<evidence type="ECO:0000256" key="6">
    <source>
        <dbReference type="ARBA" id="ARBA00022692"/>
    </source>
</evidence>
<comment type="caution">
    <text evidence="16">The sequence shown here is derived from an EMBL/GenBank/DDBJ whole genome shotgun (WGS) entry which is preliminary data.</text>
</comment>
<keyword evidence="4 13" id="KW-0597">Phosphoprotein</keyword>
<dbReference type="CDD" id="cd16922">
    <property type="entry name" value="HATPase_EvgS-ArcB-TorS-like"/>
    <property type="match status" value="1"/>
</dbReference>
<dbReference type="InParanoid" id="A0A146GD06"/>
<dbReference type="PROSITE" id="PS50109">
    <property type="entry name" value="HIS_KIN"/>
    <property type="match status" value="1"/>
</dbReference>
<dbReference type="FunCoup" id="A0A146GD06">
    <property type="interactions" value="266"/>
</dbReference>
<dbReference type="EC" id="2.7.13.3" evidence="3"/>
<dbReference type="CDD" id="cd17546">
    <property type="entry name" value="REC_hyHK_CKI1_RcsC-like"/>
    <property type="match status" value="1"/>
</dbReference>
<evidence type="ECO:0000256" key="11">
    <source>
        <dbReference type="ARBA" id="ARBA00023012"/>
    </source>
</evidence>
<evidence type="ECO:0000256" key="4">
    <source>
        <dbReference type="ARBA" id="ARBA00022553"/>
    </source>
</evidence>
<keyword evidence="7" id="KW-0547">Nucleotide-binding</keyword>
<dbReference type="FunFam" id="3.30.565.10:FF:000010">
    <property type="entry name" value="Sensor histidine kinase RcsC"/>
    <property type="match status" value="1"/>
</dbReference>
<evidence type="ECO:0000313" key="16">
    <source>
        <dbReference type="EMBL" id="GAT35053.1"/>
    </source>
</evidence>
<keyword evidence="5" id="KW-0808">Transferase</keyword>
<dbReference type="InterPro" id="IPR003661">
    <property type="entry name" value="HisK_dim/P_dom"/>
</dbReference>
<dbReference type="InterPro" id="IPR036097">
    <property type="entry name" value="HisK_dim/P_sf"/>
</dbReference>
<evidence type="ECO:0000256" key="12">
    <source>
        <dbReference type="ARBA" id="ARBA00023136"/>
    </source>
</evidence>
<dbReference type="SUPFAM" id="SSF47384">
    <property type="entry name" value="Homodimeric domain of signal transducing histidine kinase"/>
    <property type="match status" value="1"/>
</dbReference>
<evidence type="ECO:0000256" key="7">
    <source>
        <dbReference type="ARBA" id="ARBA00022741"/>
    </source>
</evidence>
<feature type="domain" description="Response regulatory" evidence="15">
    <location>
        <begin position="1"/>
        <end position="118"/>
    </location>
</feature>
<comment type="subcellular location">
    <subcellularLocation>
        <location evidence="2">Membrane</location>
    </subcellularLocation>
</comment>
<dbReference type="SMART" id="SM00448">
    <property type="entry name" value="REC"/>
    <property type="match status" value="2"/>
</dbReference>
<dbReference type="SUPFAM" id="SSF52172">
    <property type="entry name" value="CheY-like"/>
    <property type="match status" value="2"/>
</dbReference>
<dbReference type="GO" id="GO:0005524">
    <property type="term" value="F:ATP binding"/>
    <property type="evidence" value="ECO:0007669"/>
    <property type="project" value="UniProtKB-KW"/>
</dbReference>
<evidence type="ECO:0000256" key="10">
    <source>
        <dbReference type="ARBA" id="ARBA00022989"/>
    </source>
</evidence>